<reference evidence="8 9" key="1">
    <citation type="submission" date="2020-08" db="EMBL/GenBank/DDBJ databases">
        <title>Genomic Encyclopedia of Type Strains, Phase IV (KMG-IV): sequencing the most valuable type-strain genomes for metagenomic binning, comparative biology and taxonomic classification.</title>
        <authorList>
            <person name="Goeker M."/>
        </authorList>
    </citation>
    <scope>NUCLEOTIDE SEQUENCE [LARGE SCALE GENOMIC DNA]</scope>
    <source>
        <strain evidence="8 9">DSM 26189</strain>
    </source>
</reference>
<keyword evidence="5 7" id="KW-0520">NAD</keyword>
<dbReference type="HAMAP" id="MF_00536">
    <property type="entry name" value="PdxA"/>
    <property type="match status" value="1"/>
</dbReference>
<evidence type="ECO:0000313" key="8">
    <source>
        <dbReference type="EMBL" id="MBB3926431.1"/>
    </source>
</evidence>
<evidence type="ECO:0000313" key="9">
    <source>
        <dbReference type="Proteomes" id="UP000571950"/>
    </source>
</evidence>
<dbReference type="PANTHER" id="PTHR30004:SF6">
    <property type="entry name" value="D-THREONATE 4-PHOSPHATE DEHYDROGENASE"/>
    <property type="match status" value="1"/>
</dbReference>
<dbReference type="NCBIfam" id="NF003699">
    <property type="entry name" value="PRK05312.1"/>
    <property type="match status" value="1"/>
</dbReference>
<dbReference type="EC" id="1.1.1.262" evidence="7"/>
<dbReference type="InterPro" id="IPR037510">
    <property type="entry name" value="PdxA"/>
</dbReference>
<evidence type="ECO:0000256" key="4">
    <source>
        <dbReference type="ARBA" id="ARBA00023002"/>
    </source>
</evidence>
<dbReference type="GO" id="GO:0050897">
    <property type="term" value="F:cobalt ion binding"/>
    <property type="evidence" value="ECO:0007669"/>
    <property type="project" value="UniProtKB-UniRule"/>
</dbReference>
<dbReference type="GO" id="GO:0008615">
    <property type="term" value="P:pyridoxine biosynthetic process"/>
    <property type="evidence" value="ECO:0007669"/>
    <property type="project" value="UniProtKB-UniRule"/>
</dbReference>
<dbReference type="UniPathway" id="UPA00244">
    <property type="reaction ID" value="UER00312"/>
</dbReference>
<comment type="subunit">
    <text evidence="7">Homodimer.</text>
</comment>
<comment type="function">
    <text evidence="7">Catalyzes the NAD(P)-dependent oxidation of 4-(phosphooxy)-L-threonine (HTP) into 2-amino-3-oxo-4-(phosphooxy)butyric acid which spontaneously decarboxylates to form 3-amino-2-oxopropyl phosphate (AHAP).</text>
</comment>
<evidence type="ECO:0000256" key="1">
    <source>
        <dbReference type="ARBA" id="ARBA00022490"/>
    </source>
</evidence>
<feature type="binding site" evidence="7">
    <location>
        <position position="289"/>
    </location>
    <ligand>
        <name>substrate</name>
    </ligand>
</feature>
<keyword evidence="9" id="KW-1185">Reference proteome</keyword>
<keyword evidence="7" id="KW-0460">Magnesium</keyword>
<dbReference type="Pfam" id="PF04166">
    <property type="entry name" value="PdxA"/>
    <property type="match status" value="1"/>
</dbReference>
<keyword evidence="1 7" id="KW-0963">Cytoplasm</keyword>
<keyword evidence="3 7" id="KW-0521">NADP</keyword>
<feature type="binding site" evidence="7">
    <location>
        <position position="141"/>
    </location>
    <ligand>
        <name>substrate</name>
    </ligand>
</feature>
<dbReference type="NCBIfam" id="TIGR00557">
    <property type="entry name" value="pdxA"/>
    <property type="match status" value="1"/>
</dbReference>
<comment type="cofactor">
    <cofactor evidence="7">
        <name>Zn(2+)</name>
        <dbReference type="ChEBI" id="CHEBI:29105"/>
    </cofactor>
    <cofactor evidence="7">
        <name>Mg(2+)</name>
        <dbReference type="ChEBI" id="CHEBI:18420"/>
    </cofactor>
    <cofactor evidence="7">
        <name>Co(2+)</name>
        <dbReference type="ChEBI" id="CHEBI:48828"/>
    </cofactor>
    <text evidence="7">Binds 1 divalent metal cation per subunit. Can use ions such as Zn(2+), Mg(2+) or Co(2+).</text>
</comment>
<feature type="binding site" evidence="7">
    <location>
        <position position="280"/>
    </location>
    <ligand>
        <name>substrate</name>
    </ligand>
</feature>
<evidence type="ECO:0000256" key="6">
    <source>
        <dbReference type="ARBA" id="ARBA00023096"/>
    </source>
</evidence>
<dbReference type="GO" id="GO:0005737">
    <property type="term" value="C:cytoplasm"/>
    <property type="evidence" value="ECO:0007669"/>
    <property type="project" value="UniProtKB-SubCell"/>
</dbReference>
<keyword evidence="4 7" id="KW-0560">Oxidoreductase</keyword>
<protein>
    <recommendedName>
        <fullName evidence="7">4-hydroxythreonine-4-phosphate dehydrogenase</fullName>
        <ecNumber evidence="7">1.1.1.262</ecNumber>
    </recommendedName>
    <alternativeName>
        <fullName evidence="7">4-(phosphohydroxy)-L-threonine dehydrogenase</fullName>
    </alternativeName>
</protein>
<comment type="caution">
    <text evidence="8">The sequence shown here is derived from an EMBL/GenBank/DDBJ whole genome shotgun (WGS) entry which is preliminary data.</text>
</comment>
<comment type="miscellaneous">
    <text evidence="7">The active site is located at the dimer interface.</text>
</comment>
<dbReference type="EMBL" id="JACIDT010000006">
    <property type="protein sequence ID" value="MBB3926431.1"/>
    <property type="molecule type" value="Genomic_DNA"/>
</dbReference>
<name>A0A7W6BGC4_9SPHN</name>
<dbReference type="GO" id="GO:0000287">
    <property type="term" value="F:magnesium ion binding"/>
    <property type="evidence" value="ECO:0007669"/>
    <property type="project" value="UniProtKB-UniRule"/>
</dbReference>
<dbReference type="PANTHER" id="PTHR30004">
    <property type="entry name" value="4-HYDROXYTHREONINE-4-PHOSPHATE DEHYDROGENASE"/>
    <property type="match status" value="1"/>
</dbReference>
<dbReference type="GO" id="GO:0042823">
    <property type="term" value="P:pyridoxal phosphate biosynthetic process"/>
    <property type="evidence" value="ECO:0007669"/>
    <property type="project" value="UniProtKB-UniRule"/>
</dbReference>
<feature type="binding site" evidence="7">
    <location>
        <position position="298"/>
    </location>
    <ligand>
        <name>substrate</name>
    </ligand>
</feature>
<evidence type="ECO:0000256" key="3">
    <source>
        <dbReference type="ARBA" id="ARBA00022857"/>
    </source>
</evidence>
<keyword evidence="7" id="KW-0170">Cobalt</keyword>
<dbReference type="Proteomes" id="UP000571950">
    <property type="component" value="Unassembled WGS sequence"/>
</dbReference>
<proteinExistence type="inferred from homology"/>
<comment type="pathway">
    <text evidence="7">Cofactor biosynthesis; pyridoxine 5'-phosphate biosynthesis; pyridoxine 5'-phosphate from D-erythrose 4-phosphate: step 4/5.</text>
</comment>
<dbReference type="AlphaFoldDB" id="A0A7W6BGC4"/>
<comment type="caution">
    <text evidence="7">Lacks conserved residue(s) required for the propagation of feature annotation.</text>
</comment>
<organism evidence="8 9">
    <name type="scientific">Sphingobium jiangsuense</name>
    <dbReference type="NCBI Taxonomy" id="870476"/>
    <lineage>
        <taxon>Bacteria</taxon>
        <taxon>Pseudomonadati</taxon>
        <taxon>Pseudomonadota</taxon>
        <taxon>Alphaproteobacteria</taxon>
        <taxon>Sphingomonadales</taxon>
        <taxon>Sphingomonadaceae</taxon>
        <taxon>Sphingobium</taxon>
    </lineage>
</organism>
<dbReference type="SUPFAM" id="SSF53659">
    <property type="entry name" value="Isocitrate/Isopropylmalate dehydrogenase-like"/>
    <property type="match status" value="1"/>
</dbReference>
<dbReference type="GO" id="GO:0008270">
    <property type="term" value="F:zinc ion binding"/>
    <property type="evidence" value="ECO:0007669"/>
    <property type="project" value="UniProtKB-UniRule"/>
</dbReference>
<keyword evidence="2 7" id="KW-0479">Metal-binding</keyword>
<dbReference type="GO" id="GO:0050570">
    <property type="term" value="F:4-hydroxythreonine-4-phosphate dehydrogenase activity"/>
    <property type="evidence" value="ECO:0007669"/>
    <property type="project" value="UniProtKB-UniRule"/>
</dbReference>
<sequence>MTLTPERNAIPPFAISMGDPAGIGPEVVAKAWSVREAQGLSPFFVIGERRAIERIWDGPIATIATPDEARTHFSTALPCLQLDMGGEITPGEPNVDGAQCALHALEIGIGLAKSGAAGGLVTAPVGKTQLYSIGFTHPGQTEFIAERCGIARNNAVMMLAGPTLRVVPVTIHIPIRDVPDALSIDLIRTRALVTAKGLTRNFGIEQPRIAVAGLNPHAGESGNLGREEIDIIAPAIEALRADGLDITGPHSPDAMFHTPARRNYDAALCMYHDQALIPIKTLHFDDGVNMTLGLPIVRTSPDHGTAFGIAGKNIASPGAMIAAIRMAERAAYYRSIAPDSATETALD</sequence>
<gene>
    <name evidence="7" type="primary">pdxA</name>
    <name evidence="8" type="ORF">GGR43_002148</name>
</gene>
<feature type="binding site" evidence="7">
    <location>
        <position position="272"/>
    </location>
    <ligand>
        <name>a divalent metal cation</name>
        <dbReference type="ChEBI" id="CHEBI:60240"/>
        <note>ligand shared between dimeric partners</note>
    </ligand>
</feature>
<feature type="binding site" evidence="7">
    <location>
        <position position="217"/>
    </location>
    <ligand>
        <name>a divalent metal cation</name>
        <dbReference type="ChEBI" id="CHEBI:60240"/>
        <note>ligand shared between dimeric partners</note>
    </ligand>
</feature>
<dbReference type="GO" id="GO:0051287">
    <property type="term" value="F:NAD binding"/>
    <property type="evidence" value="ECO:0007669"/>
    <property type="project" value="InterPro"/>
</dbReference>
<comment type="subcellular location">
    <subcellularLocation>
        <location evidence="7">Cytoplasm</location>
    </subcellularLocation>
</comment>
<dbReference type="Gene3D" id="3.40.718.10">
    <property type="entry name" value="Isopropylmalate Dehydrogenase"/>
    <property type="match status" value="1"/>
</dbReference>
<comment type="catalytic activity">
    <reaction evidence="7">
        <text>4-(phosphooxy)-L-threonine + NAD(+) = 3-amino-2-oxopropyl phosphate + CO2 + NADH</text>
        <dbReference type="Rhea" id="RHEA:32275"/>
        <dbReference type="ChEBI" id="CHEBI:16526"/>
        <dbReference type="ChEBI" id="CHEBI:57279"/>
        <dbReference type="ChEBI" id="CHEBI:57540"/>
        <dbReference type="ChEBI" id="CHEBI:57945"/>
        <dbReference type="ChEBI" id="CHEBI:58452"/>
        <dbReference type="EC" id="1.1.1.262"/>
    </reaction>
</comment>
<evidence type="ECO:0000256" key="5">
    <source>
        <dbReference type="ARBA" id="ARBA00023027"/>
    </source>
</evidence>
<keyword evidence="7" id="KW-0862">Zinc</keyword>
<accession>A0A7W6BGC4</accession>
<dbReference type="InterPro" id="IPR005255">
    <property type="entry name" value="PdxA_fam"/>
</dbReference>
<feature type="binding site" evidence="7">
    <location>
        <position position="172"/>
    </location>
    <ligand>
        <name>a divalent metal cation</name>
        <dbReference type="ChEBI" id="CHEBI:60240"/>
        <note>ligand shared between dimeric partners</note>
    </ligand>
</feature>
<evidence type="ECO:0000256" key="7">
    <source>
        <dbReference type="HAMAP-Rule" id="MF_00536"/>
    </source>
</evidence>
<evidence type="ECO:0000256" key="2">
    <source>
        <dbReference type="ARBA" id="ARBA00022723"/>
    </source>
</evidence>
<comment type="similarity">
    <text evidence="7">Belongs to the PdxA family.</text>
</comment>
<keyword evidence="6 7" id="KW-0664">Pyridoxine biosynthesis</keyword>